<dbReference type="AlphaFoldDB" id="A0A0F4YUW7"/>
<accession>A0A0F4YUW7</accession>
<evidence type="ECO:0000313" key="3">
    <source>
        <dbReference type="Proteomes" id="UP000053958"/>
    </source>
</evidence>
<organism evidence="2 3">
    <name type="scientific">Rasamsonia emersonii (strain ATCC 16479 / CBS 393.64 / IMI 116815)</name>
    <dbReference type="NCBI Taxonomy" id="1408163"/>
    <lineage>
        <taxon>Eukaryota</taxon>
        <taxon>Fungi</taxon>
        <taxon>Dikarya</taxon>
        <taxon>Ascomycota</taxon>
        <taxon>Pezizomycotina</taxon>
        <taxon>Eurotiomycetes</taxon>
        <taxon>Eurotiomycetidae</taxon>
        <taxon>Eurotiales</taxon>
        <taxon>Trichocomaceae</taxon>
        <taxon>Rasamsonia</taxon>
    </lineage>
</organism>
<dbReference type="OrthoDB" id="3259529at2759"/>
<evidence type="ECO:0000313" key="2">
    <source>
        <dbReference type="EMBL" id="KKA22029.1"/>
    </source>
</evidence>
<feature type="region of interest" description="Disordered" evidence="1">
    <location>
        <begin position="247"/>
        <end position="270"/>
    </location>
</feature>
<dbReference type="RefSeq" id="XP_013328641.1">
    <property type="nucleotide sequence ID" value="XM_013473187.1"/>
</dbReference>
<dbReference type="Proteomes" id="UP000053958">
    <property type="component" value="Unassembled WGS sequence"/>
</dbReference>
<keyword evidence="3" id="KW-1185">Reference proteome</keyword>
<sequence>MHHVWSMISRPVHLQLAYRTLYLLSARHRCSGLRKYRIAISSQTTRREFSDCGQHGISQGAQKHKHWEISAPIPACEHEYGIPSSQNTGIIIDLLDGKEGFAAITQRRPSYVTQSRQDYVAFQWSDKPDRSDPVLVEIFCEQFAGESRRSDQGILSEHVFQGSQYTMRDVQPTVHALFKGKLRATATRSKAHDTLDLRWLADRFGESIGARKDELNLQFIGLAIKRYPELESLFGQLEIDLAKAKDASSGLDPSRLPAPVPGDVQRGLLG</sequence>
<name>A0A0F4YUW7_RASE3</name>
<evidence type="ECO:0000256" key="1">
    <source>
        <dbReference type="SAM" id="MobiDB-lite"/>
    </source>
</evidence>
<gene>
    <name evidence="2" type="ORF">T310_3919</name>
</gene>
<proteinExistence type="predicted"/>
<dbReference type="GeneID" id="25316268"/>
<comment type="caution">
    <text evidence="2">The sequence shown here is derived from an EMBL/GenBank/DDBJ whole genome shotgun (WGS) entry which is preliminary data.</text>
</comment>
<dbReference type="EMBL" id="LASV01000160">
    <property type="protein sequence ID" value="KKA22029.1"/>
    <property type="molecule type" value="Genomic_DNA"/>
</dbReference>
<reference evidence="2 3" key="1">
    <citation type="submission" date="2015-04" db="EMBL/GenBank/DDBJ databases">
        <authorList>
            <person name="Heijne W.H."/>
            <person name="Fedorova N.D."/>
            <person name="Nierman W.C."/>
            <person name="Vollebregt A.W."/>
            <person name="Zhao Z."/>
            <person name="Wu L."/>
            <person name="Kumar M."/>
            <person name="Stam H."/>
            <person name="van den Berg M.A."/>
            <person name="Pel H.J."/>
        </authorList>
    </citation>
    <scope>NUCLEOTIDE SEQUENCE [LARGE SCALE GENOMIC DNA]</scope>
    <source>
        <strain evidence="2 3">CBS 393.64</strain>
    </source>
</reference>
<protein>
    <submittedName>
        <fullName evidence="2">Uncharacterized protein</fullName>
    </submittedName>
</protein>